<dbReference type="GO" id="GO:0008168">
    <property type="term" value="F:methyltransferase activity"/>
    <property type="evidence" value="ECO:0007669"/>
    <property type="project" value="UniProtKB-KW"/>
</dbReference>
<sequence length="286" mass="31327">MTGAARRALGEFDTTRPNIARINDYFLGGKDNFAADRRAAEELLAIAPEIRAIAAESRNFLGRAVRFLAAQGIRQYLDIGSGLPTLQNTHEVARSVLPDARVVYVDNDPVVISHGRAVLACDERTAVVEGDILHPQELVDDREVRGVIDFDEPVAILIFGALHVIPNADDPYKSVATLRDATAPGSHLALSHLVFDIRPEVAGAIEDIYRTALHRPQANTARNREDVLGFFDGFELVDPGLVWLRQWRPDHPLHARAAETVWKVGGVGRKVCDRARQARGAGAGSR</sequence>
<gene>
    <name evidence="1" type="ORF">GCM10023191_044510</name>
</gene>
<dbReference type="PIRSF" id="PIRSF017393">
    <property type="entry name" value="MTase_SAV2177"/>
    <property type="match status" value="1"/>
</dbReference>
<reference evidence="2" key="1">
    <citation type="journal article" date="2019" name="Int. J. Syst. Evol. Microbiol.">
        <title>The Global Catalogue of Microorganisms (GCM) 10K type strain sequencing project: providing services to taxonomists for standard genome sequencing and annotation.</title>
        <authorList>
            <consortium name="The Broad Institute Genomics Platform"/>
            <consortium name="The Broad Institute Genome Sequencing Center for Infectious Disease"/>
            <person name="Wu L."/>
            <person name="Ma J."/>
        </authorList>
    </citation>
    <scope>NUCLEOTIDE SEQUENCE [LARGE SCALE GENOMIC DNA]</scope>
    <source>
        <strain evidence="2">JCM 17933</strain>
    </source>
</reference>
<dbReference type="Gene3D" id="3.40.50.150">
    <property type="entry name" value="Vaccinia Virus protein VP39"/>
    <property type="match status" value="1"/>
</dbReference>
<keyword evidence="1" id="KW-0808">Transferase</keyword>
<dbReference type="SUPFAM" id="SSF53335">
    <property type="entry name" value="S-adenosyl-L-methionine-dependent methyltransferases"/>
    <property type="match status" value="1"/>
</dbReference>
<protein>
    <submittedName>
        <fullName evidence="1">SAM-dependent methyltransferase</fullName>
    </submittedName>
</protein>
<dbReference type="InterPro" id="IPR029063">
    <property type="entry name" value="SAM-dependent_MTases_sf"/>
</dbReference>
<proteinExistence type="predicted"/>
<dbReference type="Pfam" id="PF04672">
    <property type="entry name" value="Methyltransf_19"/>
    <property type="match status" value="1"/>
</dbReference>
<dbReference type="GO" id="GO:0032259">
    <property type="term" value="P:methylation"/>
    <property type="evidence" value="ECO:0007669"/>
    <property type="project" value="UniProtKB-KW"/>
</dbReference>
<name>A0ABP8Q930_9ACTN</name>
<dbReference type="CDD" id="cd02440">
    <property type="entry name" value="AdoMet_MTases"/>
    <property type="match status" value="1"/>
</dbReference>
<keyword evidence="1" id="KW-0489">Methyltransferase</keyword>
<organism evidence="1 2">
    <name type="scientific">Actinoallomurus oryzae</name>
    <dbReference type="NCBI Taxonomy" id="502180"/>
    <lineage>
        <taxon>Bacteria</taxon>
        <taxon>Bacillati</taxon>
        <taxon>Actinomycetota</taxon>
        <taxon>Actinomycetes</taxon>
        <taxon>Streptosporangiales</taxon>
        <taxon>Thermomonosporaceae</taxon>
        <taxon>Actinoallomurus</taxon>
    </lineage>
</organism>
<dbReference type="EMBL" id="BAABHF010000024">
    <property type="protein sequence ID" value="GAA4498766.1"/>
    <property type="molecule type" value="Genomic_DNA"/>
</dbReference>
<evidence type="ECO:0000313" key="1">
    <source>
        <dbReference type="EMBL" id="GAA4498766.1"/>
    </source>
</evidence>
<accession>A0ABP8Q930</accession>
<keyword evidence="2" id="KW-1185">Reference proteome</keyword>
<dbReference type="InterPro" id="IPR006764">
    <property type="entry name" value="SAM_dep_MeTrfase_SAV2177_type"/>
</dbReference>
<evidence type="ECO:0000313" key="2">
    <source>
        <dbReference type="Proteomes" id="UP001500503"/>
    </source>
</evidence>
<comment type="caution">
    <text evidence="1">The sequence shown here is derived from an EMBL/GenBank/DDBJ whole genome shotgun (WGS) entry which is preliminary data.</text>
</comment>
<dbReference type="RefSeq" id="WP_345466721.1">
    <property type="nucleotide sequence ID" value="NZ_BAABHF010000024.1"/>
</dbReference>
<dbReference type="Proteomes" id="UP001500503">
    <property type="component" value="Unassembled WGS sequence"/>
</dbReference>